<proteinExistence type="predicted"/>
<sequence length="507" mass="56833">MGGWRKPRNRLIDTQFFGKRGPTELASTLLNTNSTRHLGSFDSSDWVEFVVGLFADPSRSIVSYKAALKRLLRQRKLLVSELIDPDGRSLLMRAVLSQNIAAMRVIFWLGLWSYCIDHRVPECSYGPYIGMDVTEMSSKFSRSVKAKNELKVLTEQEKSLSELLKAARAGRYKTIQNMIQNCRNHDLNKLIRVRDSLGNSALHHACVSGSVSTVKLLIEQGCNVKAVNHQENNLLHITVLYGRPVVLKELLKHKDIRVEEKNQAGRTPVMLCAEMGRIDMLNTLRAAGAAVCQELVGIAASKGCLSFVKYCIGKLGLSLESVDNQGNTVLHHASSQANERMVEFIIKKMDNIGELLLKRNHKGQTAMHCCCDNTHTFNAVLKLLLETAEQFDIVPALMNSSDYYTGINVCVLVTGRDKVRDDKGRTPLDVARLNEHESVGKYIVDIALVEQVQSLRTTLISKLDGILNDRENFNLRALTDTLRDMQIDINEMLFQMGSSPIMEETSQ</sequence>
<dbReference type="InterPro" id="IPR036770">
    <property type="entry name" value="Ankyrin_rpt-contain_sf"/>
</dbReference>
<gene>
    <name evidence="4" type="ORF">CAPTEDRAFT_191759</name>
</gene>
<evidence type="ECO:0000256" key="1">
    <source>
        <dbReference type="ARBA" id="ARBA00022737"/>
    </source>
</evidence>
<dbReference type="SMART" id="SM00248">
    <property type="entry name" value="ANK"/>
    <property type="match status" value="7"/>
</dbReference>
<dbReference type="STRING" id="283909.R7U4T9"/>
<evidence type="ECO:0000313" key="5">
    <source>
        <dbReference type="EnsemblMetazoa" id="CapteP191759"/>
    </source>
</evidence>
<dbReference type="Proteomes" id="UP000014760">
    <property type="component" value="Unassembled WGS sequence"/>
</dbReference>
<evidence type="ECO:0000256" key="2">
    <source>
        <dbReference type="ARBA" id="ARBA00023043"/>
    </source>
</evidence>
<dbReference type="OMA" id="KNYVGWT"/>
<dbReference type="SUPFAM" id="SSF48403">
    <property type="entry name" value="Ankyrin repeat"/>
    <property type="match status" value="1"/>
</dbReference>
<dbReference type="Gene3D" id="1.25.40.20">
    <property type="entry name" value="Ankyrin repeat-containing domain"/>
    <property type="match status" value="2"/>
</dbReference>
<reference evidence="6" key="1">
    <citation type="submission" date="2012-12" db="EMBL/GenBank/DDBJ databases">
        <authorList>
            <person name="Hellsten U."/>
            <person name="Grimwood J."/>
            <person name="Chapman J.A."/>
            <person name="Shapiro H."/>
            <person name="Aerts A."/>
            <person name="Otillar R.P."/>
            <person name="Terry A.Y."/>
            <person name="Boore J.L."/>
            <person name="Simakov O."/>
            <person name="Marletaz F."/>
            <person name="Cho S.-J."/>
            <person name="Edsinger-Gonzales E."/>
            <person name="Havlak P."/>
            <person name="Kuo D.-H."/>
            <person name="Larsson T."/>
            <person name="Lv J."/>
            <person name="Arendt D."/>
            <person name="Savage R."/>
            <person name="Osoegawa K."/>
            <person name="de Jong P."/>
            <person name="Lindberg D.R."/>
            <person name="Seaver E.C."/>
            <person name="Weisblat D.A."/>
            <person name="Putnam N.H."/>
            <person name="Grigoriev I.V."/>
            <person name="Rokhsar D.S."/>
        </authorList>
    </citation>
    <scope>NUCLEOTIDE SEQUENCE</scope>
    <source>
        <strain evidence="6">I ESC-2004</strain>
    </source>
</reference>
<reference evidence="5" key="3">
    <citation type="submission" date="2015-06" db="UniProtKB">
        <authorList>
            <consortium name="EnsemblMetazoa"/>
        </authorList>
    </citation>
    <scope>IDENTIFICATION</scope>
</reference>
<name>R7U4T9_CAPTE</name>
<dbReference type="EMBL" id="KB307618">
    <property type="protein sequence ID" value="ELT98711.1"/>
    <property type="molecule type" value="Genomic_DNA"/>
</dbReference>
<protein>
    <submittedName>
        <fullName evidence="4 5">Uncharacterized protein</fullName>
    </submittedName>
</protein>
<dbReference type="AlphaFoldDB" id="R7U4T9"/>
<evidence type="ECO:0000256" key="3">
    <source>
        <dbReference type="PROSITE-ProRule" id="PRU00023"/>
    </source>
</evidence>
<keyword evidence="1" id="KW-0677">Repeat</keyword>
<dbReference type="HOGENOM" id="CLU_537761_0_0_1"/>
<dbReference type="EnsemblMetazoa" id="CapteT191759">
    <property type="protein sequence ID" value="CapteP191759"/>
    <property type="gene ID" value="CapteG191759"/>
</dbReference>
<reference evidence="4 6" key="2">
    <citation type="journal article" date="2013" name="Nature">
        <title>Insights into bilaterian evolution from three spiralian genomes.</title>
        <authorList>
            <person name="Simakov O."/>
            <person name="Marletaz F."/>
            <person name="Cho S.J."/>
            <person name="Edsinger-Gonzales E."/>
            <person name="Havlak P."/>
            <person name="Hellsten U."/>
            <person name="Kuo D.H."/>
            <person name="Larsson T."/>
            <person name="Lv J."/>
            <person name="Arendt D."/>
            <person name="Savage R."/>
            <person name="Osoegawa K."/>
            <person name="de Jong P."/>
            <person name="Grimwood J."/>
            <person name="Chapman J.A."/>
            <person name="Shapiro H."/>
            <person name="Aerts A."/>
            <person name="Otillar R.P."/>
            <person name="Terry A.Y."/>
            <person name="Boore J.L."/>
            <person name="Grigoriev I.V."/>
            <person name="Lindberg D.R."/>
            <person name="Seaver E.C."/>
            <person name="Weisblat D.A."/>
            <person name="Putnam N.H."/>
            <person name="Rokhsar D.S."/>
        </authorList>
    </citation>
    <scope>NUCLEOTIDE SEQUENCE</scope>
    <source>
        <strain evidence="4 6">I ESC-2004</strain>
    </source>
</reference>
<accession>R7U4T9</accession>
<dbReference type="EMBL" id="AMQN01010356">
    <property type="status" value="NOT_ANNOTATED_CDS"/>
    <property type="molecule type" value="Genomic_DNA"/>
</dbReference>
<evidence type="ECO:0000313" key="4">
    <source>
        <dbReference type="EMBL" id="ELT98711.1"/>
    </source>
</evidence>
<dbReference type="EMBL" id="AMQN01010357">
    <property type="status" value="NOT_ANNOTATED_CDS"/>
    <property type="molecule type" value="Genomic_DNA"/>
</dbReference>
<dbReference type="EMBL" id="AMQN01010358">
    <property type="status" value="NOT_ANNOTATED_CDS"/>
    <property type="molecule type" value="Genomic_DNA"/>
</dbReference>
<dbReference type="Pfam" id="PF12796">
    <property type="entry name" value="Ank_2"/>
    <property type="match status" value="2"/>
</dbReference>
<dbReference type="PROSITE" id="PS50297">
    <property type="entry name" value="ANK_REP_REGION"/>
    <property type="match status" value="1"/>
</dbReference>
<dbReference type="PANTHER" id="PTHR24161:SF85">
    <property type="entry name" value="PALMITOYLTRANSFERASE HIP14"/>
    <property type="match status" value="1"/>
</dbReference>
<organism evidence="4">
    <name type="scientific">Capitella teleta</name>
    <name type="common">Polychaete worm</name>
    <dbReference type="NCBI Taxonomy" id="283909"/>
    <lineage>
        <taxon>Eukaryota</taxon>
        <taxon>Metazoa</taxon>
        <taxon>Spiralia</taxon>
        <taxon>Lophotrochozoa</taxon>
        <taxon>Annelida</taxon>
        <taxon>Polychaeta</taxon>
        <taxon>Sedentaria</taxon>
        <taxon>Scolecida</taxon>
        <taxon>Capitellidae</taxon>
        <taxon>Capitella</taxon>
    </lineage>
</organism>
<dbReference type="InterPro" id="IPR002110">
    <property type="entry name" value="Ankyrin_rpt"/>
</dbReference>
<dbReference type="OrthoDB" id="533508at2759"/>
<keyword evidence="6" id="KW-1185">Reference proteome</keyword>
<keyword evidence="2 3" id="KW-0040">ANK repeat</keyword>
<dbReference type="PANTHER" id="PTHR24161">
    <property type="entry name" value="ANK_REP_REGION DOMAIN-CONTAINING PROTEIN-RELATED"/>
    <property type="match status" value="1"/>
</dbReference>
<evidence type="ECO:0000313" key="6">
    <source>
        <dbReference type="Proteomes" id="UP000014760"/>
    </source>
</evidence>
<dbReference type="PROSITE" id="PS50088">
    <property type="entry name" value="ANK_REPEAT"/>
    <property type="match status" value="1"/>
</dbReference>
<feature type="repeat" description="ANK" evidence="3">
    <location>
        <begin position="197"/>
        <end position="229"/>
    </location>
</feature>